<keyword evidence="1" id="KW-0812">Transmembrane</keyword>
<accession>C7R312</accession>
<reference evidence="2 3" key="1">
    <citation type="journal article" date="2009" name="Stand. Genomic Sci.">
        <title>Complete genome sequence of Jonesia denitrificans type strain (Prevot 55134).</title>
        <authorList>
            <person name="Pukall R."/>
            <person name="Gehrich-Schroter G."/>
            <person name="Lapidus A."/>
            <person name="Nolan M."/>
            <person name="Glavina Del Rio T."/>
            <person name="Lucas S."/>
            <person name="Chen F."/>
            <person name="Tice H."/>
            <person name="Pitluck S."/>
            <person name="Cheng J.F."/>
            <person name="Copeland A."/>
            <person name="Saunders E."/>
            <person name="Brettin T."/>
            <person name="Detter J.C."/>
            <person name="Bruce D."/>
            <person name="Goodwin L."/>
            <person name="Pati A."/>
            <person name="Ivanova N."/>
            <person name="Mavromatis K."/>
            <person name="Ovchinnikova G."/>
            <person name="Chen A."/>
            <person name="Palaniappan K."/>
            <person name="Land M."/>
            <person name="Hauser L."/>
            <person name="Chang Y.J."/>
            <person name="Jeffries C.D."/>
            <person name="Chain P."/>
            <person name="Goker M."/>
            <person name="Bristow J."/>
            <person name="Eisen J.A."/>
            <person name="Markowitz V."/>
            <person name="Hugenholtz P."/>
            <person name="Kyrpides N.C."/>
            <person name="Klenk H.P."/>
            <person name="Han C."/>
        </authorList>
    </citation>
    <scope>NUCLEOTIDE SEQUENCE [LARGE SCALE GENOMIC DNA]</scope>
    <source>
        <strain evidence="3">ATCC 14870 / DSM 20603 / BCRC 15368 / CIP 55.134 / JCM 11481 / NBRC 15587 / NCTC 10816 / Prevot 55134</strain>
    </source>
</reference>
<dbReference type="EMBL" id="CP001706">
    <property type="protein sequence ID" value="ACV08634.1"/>
    <property type="molecule type" value="Genomic_DNA"/>
</dbReference>
<dbReference type="Proteomes" id="UP000000628">
    <property type="component" value="Chromosome"/>
</dbReference>
<keyword evidence="3" id="KW-1185">Reference proteome</keyword>
<protein>
    <submittedName>
        <fullName evidence="2">Uncharacterized protein</fullName>
    </submittedName>
</protein>
<dbReference type="HOGENOM" id="CLU_1560884_0_0_11"/>
<keyword evidence="1" id="KW-1133">Transmembrane helix</keyword>
<organism evidence="2 3">
    <name type="scientific">Jonesia denitrificans (strain ATCC 14870 / DSM 20603 / BCRC 15368 / CIP 55.134 / JCM 11481 / NBRC 15587 / NCTC 10816 / Prevot 55134)</name>
    <name type="common">Listeria denitrificans</name>
    <dbReference type="NCBI Taxonomy" id="471856"/>
    <lineage>
        <taxon>Bacteria</taxon>
        <taxon>Bacillati</taxon>
        <taxon>Actinomycetota</taxon>
        <taxon>Actinomycetes</taxon>
        <taxon>Micrococcales</taxon>
        <taxon>Jonesiaceae</taxon>
        <taxon>Jonesia</taxon>
    </lineage>
</organism>
<evidence type="ECO:0000313" key="2">
    <source>
        <dbReference type="EMBL" id="ACV08634.1"/>
    </source>
</evidence>
<dbReference type="STRING" id="471856.Jden_0978"/>
<dbReference type="KEGG" id="jde:Jden_0978"/>
<gene>
    <name evidence="2" type="ordered locus">Jden_0978</name>
</gene>
<proteinExistence type="predicted"/>
<sequence>MTSVFLWFCGAFLLAVAVLIVAGHVTATGNDTDSPYPRRGRTQWTQLWRDAWRGLRGSGLRLFAWVITVAAILRIVDSERVREARRKVAVFDAQQRLTEVNPGAEDQPSLGSINEAVGELTWDEFVAATHAVDNEQDTAVLLAQRVEDLLENVADTVSAVRHSRERASSSE</sequence>
<dbReference type="RefSeq" id="WP_015771262.1">
    <property type="nucleotide sequence ID" value="NC_013174.1"/>
</dbReference>
<name>C7R312_JONDD</name>
<evidence type="ECO:0000256" key="1">
    <source>
        <dbReference type="SAM" id="Phobius"/>
    </source>
</evidence>
<dbReference type="AlphaFoldDB" id="C7R312"/>
<feature type="transmembrane region" description="Helical" evidence="1">
    <location>
        <begin position="58"/>
        <end position="76"/>
    </location>
</feature>
<evidence type="ECO:0000313" key="3">
    <source>
        <dbReference type="Proteomes" id="UP000000628"/>
    </source>
</evidence>
<keyword evidence="1" id="KW-0472">Membrane</keyword>